<dbReference type="RefSeq" id="WP_093325253.1">
    <property type="nucleotide sequence ID" value="NZ_FOSZ01000007.1"/>
</dbReference>
<dbReference type="PANTHER" id="PTHR43737">
    <property type="entry name" value="BLL7424 PROTEIN"/>
    <property type="match status" value="1"/>
</dbReference>
<dbReference type="STRING" id="1280847.SAMN04488036_107181"/>
<dbReference type="PROSITE" id="PS51318">
    <property type="entry name" value="TAT"/>
    <property type="match status" value="1"/>
</dbReference>
<dbReference type="InterPro" id="IPR010869">
    <property type="entry name" value="DUF1501"/>
</dbReference>
<reference evidence="2" key="1">
    <citation type="submission" date="2016-10" db="EMBL/GenBank/DDBJ databases">
        <authorList>
            <person name="Varghese N."/>
            <person name="Submissions S."/>
        </authorList>
    </citation>
    <scope>NUCLEOTIDE SEQUENCE [LARGE SCALE GENOMIC DNA]</scope>
    <source>
        <strain evidence="2">DSM 28453</strain>
    </source>
</reference>
<dbReference type="PANTHER" id="PTHR43737:SF1">
    <property type="entry name" value="DUF1501 DOMAIN-CONTAINING PROTEIN"/>
    <property type="match status" value="1"/>
</dbReference>
<dbReference type="Pfam" id="PF07394">
    <property type="entry name" value="DUF1501"/>
    <property type="match status" value="1"/>
</dbReference>
<protein>
    <submittedName>
        <fullName evidence="1">Uncharacterized conserved protein, DUF1501 family</fullName>
    </submittedName>
</protein>
<organism evidence="1 2">
    <name type="scientific">Shimia haliotis</name>
    <dbReference type="NCBI Taxonomy" id="1280847"/>
    <lineage>
        <taxon>Bacteria</taxon>
        <taxon>Pseudomonadati</taxon>
        <taxon>Pseudomonadota</taxon>
        <taxon>Alphaproteobacteria</taxon>
        <taxon>Rhodobacterales</taxon>
        <taxon>Roseobacteraceae</taxon>
    </lineage>
</organism>
<dbReference type="PROSITE" id="PS51257">
    <property type="entry name" value="PROKAR_LIPOPROTEIN"/>
    <property type="match status" value="1"/>
</dbReference>
<dbReference type="InterPro" id="IPR006311">
    <property type="entry name" value="TAT_signal"/>
</dbReference>
<dbReference type="Proteomes" id="UP000198851">
    <property type="component" value="Unassembled WGS sequence"/>
</dbReference>
<name>A0A1I4G7S6_9RHOB</name>
<accession>A0A1I4G7S6</accession>
<keyword evidence="2" id="KW-1185">Reference proteome</keyword>
<sequence>MAKDLTRRGFLAQGAVVGCSLAASPLITPVSFAAAPTEHRLVVIVLRGGLDGLDLLRPRQDALLPVLRPRLAMPDDGEVPLEAGFAMHPQCARLLPLWQAGELAFVNAVSTPYRDKRSHFDGQDLLEAGIASIDGGVRDGWLNRAVGAMAGADMHTAYAIGADPMLLSRGAAEITSWSPDVDFVLSQAGVALMQRTMQHDPAMAQAMASALGLASQSQMSADLDEGALEDAMDSMMDTSGKGARRAHVRVAEFAAARLREDARIACFSLGGWDTHFRQAATLKRPLTQLVDTILTLRDQMGGPAWQRTTVMAMTEFGRTAAENGTGGTDHGTGGSMVLAGGALRGASVMGEWPGLDEAALYKRRDVMPTDDVRRWAAWALRSGFGLERSLLETLIFPGLDMGRDPRLHA</sequence>
<evidence type="ECO:0000313" key="1">
    <source>
        <dbReference type="EMBL" id="SFL25171.1"/>
    </source>
</evidence>
<gene>
    <name evidence="1" type="ORF">SAMN04488036_107181</name>
</gene>
<dbReference type="AlphaFoldDB" id="A0A1I4G7S6"/>
<evidence type="ECO:0000313" key="2">
    <source>
        <dbReference type="Proteomes" id="UP000198851"/>
    </source>
</evidence>
<dbReference type="EMBL" id="FOSZ01000007">
    <property type="protein sequence ID" value="SFL25171.1"/>
    <property type="molecule type" value="Genomic_DNA"/>
</dbReference>
<proteinExistence type="predicted"/>
<dbReference type="OrthoDB" id="9779968at2"/>